<keyword evidence="7" id="KW-1185">Reference proteome</keyword>
<keyword evidence="4" id="KW-0812">Transmembrane</keyword>
<keyword evidence="4" id="KW-0472">Membrane</keyword>
<gene>
    <name evidence="6" type="ORF">FBEOM_5639</name>
</gene>
<feature type="transmembrane region" description="Helical" evidence="4">
    <location>
        <begin position="598"/>
        <end position="617"/>
    </location>
</feature>
<evidence type="ECO:0000256" key="3">
    <source>
        <dbReference type="SAM" id="MobiDB-lite"/>
    </source>
</evidence>
<dbReference type="InterPro" id="IPR036864">
    <property type="entry name" value="Zn2-C6_fun-type_DNA-bd_sf"/>
</dbReference>
<dbReference type="SMART" id="SM00066">
    <property type="entry name" value="GAL4"/>
    <property type="match status" value="1"/>
</dbReference>
<protein>
    <submittedName>
        <fullName evidence="6">Transcription activator amyR</fullName>
    </submittedName>
</protein>
<evidence type="ECO:0000256" key="2">
    <source>
        <dbReference type="ARBA" id="ARBA00023242"/>
    </source>
</evidence>
<evidence type="ECO:0000313" key="7">
    <source>
        <dbReference type="Proteomes" id="UP000730481"/>
    </source>
</evidence>
<dbReference type="PROSITE" id="PS00463">
    <property type="entry name" value="ZN2_CY6_FUNGAL_1"/>
    <property type="match status" value="1"/>
</dbReference>
<keyword evidence="2" id="KW-0539">Nucleus</keyword>
<dbReference type="PANTHER" id="PTHR31668:SF19">
    <property type="entry name" value="ZN(2)-C6 FUNGAL-TYPE DOMAIN-CONTAINING PROTEIN-RELATED"/>
    <property type="match status" value="1"/>
</dbReference>
<dbReference type="GO" id="GO:0000981">
    <property type="term" value="F:DNA-binding transcription factor activity, RNA polymerase II-specific"/>
    <property type="evidence" value="ECO:0007669"/>
    <property type="project" value="InterPro"/>
</dbReference>
<feature type="compositionally biased region" description="Polar residues" evidence="3">
    <location>
        <begin position="92"/>
        <end position="106"/>
    </location>
</feature>
<dbReference type="InterPro" id="IPR007219">
    <property type="entry name" value="XnlR_reg_dom"/>
</dbReference>
<dbReference type="Proteomes" id="UP000730481">
    <property type="component" value="Unassembled WGS sequence"/>
</dbReference>
<name>A0A9P5DZS5_9HYPO</name>
<evidence type="ECO:0000256" key="4">
    <source>
        <dbReference type="SAM" id="Phobius"/>
    </source>
</evidence>
<accession>A0A9P5DZS5</accession>
<organism evidence="6 7">
    <name type="scientific">Fusarium beomiforme</name>
    <dbReference type="NCBI Taxonomy" id="44412"/>
    <lineage>
        <taxon>Eukaryota</taxon>
        <taxon>Fungi</taxon>
        <taxon>Dikarya</taxon>
        <taxon>Ascomycota</taxon>
        <taxon>Pezizomycotina</taxon>
        <taxon>Sordariomycetes</taxon>
        <taxon>Hypocreomycetidae</taxon>
        <taxon>Hypocreales</taxon>
        <taxon>Nectriaceae</taxon>
        <taxon>Fusarium</taxon>
        <taxon>Fusarium burgessii species complex</taxon>
    </lineage>
</organism>
<dbReference type="CDD" id="cd00067">
    <property type="entry name" value="GAL4"/>
    <property type="match status" value="1"/>
</dbReference>
<dbReference type="CDD" id="cd12148">
    <property type="entry name" value="fungal_TF_MHR"/>
    <property type="match status" value="1"/>
</dbReference>
<feature type="region of interest" description="Disordered" evidence="3">
    <location>
        <begin position="79"/>
        <end position="128"/>
    </location>
</feature>
<dbReference type="Pfam" id="PF00172">
    <property type="entry name" value="Zn_clus"/>
    <property type="match status" value="1"/>
</dbReference>
<feature type="compositionally biased region" description="Basic and acidic residues" evidence="3">
    <location>
        <begin position="650"/>
        <end position="660"/>
    </location>
</feature>
<dbReference type="SMART" id="SM00906">
    <property type="entry name" value="Fungal_trans"/>
    <property type="match status" value="1"/>
</dbReference>
<dbReference type="InterPro" id="IPR050797">
    <property type="entry name" value="Carb_Metab_Trans_Reg"/>
</dbReference>
<dbReference type="GO" id="GO:0003677">
    <property type="term" value="F:DNA binding"/>
    <property type="evidence" value="ECO:0007669"/>
    <property type="project" value="InterPro"/>
</dbReference>
<keyword evidence="1" id="KW-0479">Metal-binding</keyword>
<dbReference type="PROSITE" id="PS50048">
    <property type="entry name" value="ZN2_CY6_FUNGAL_2"/>
    <property type="match status" value="1"/>
</dbReference>
<dbReference type="GO" id="GO:0008270">
    <property type="term" value="F:zinc ion binding"/>
    <property type="evidence" value="ECO:0007669"/>
    <property type="project" value="InterPro"/>
</dbReference>
<sequence>MATIPVKRGQVCDNCRFRKVKCDRGLPCKNCHIGDLRCQYRHSIRRKGPKQGQGRRQTQLRQGLATDGYQFQILTSEAPPGSAISSREDAPTDSNLNAQSFSSPPTNIDPAPQTEQDTTTPPHDSTIDTGDLCKRMSLSLVAHIQLFQRFLFPIMPVVDDDILADAARLDELPPSRYALILAICAATRMQLRLDKRIDNCENDLNAKIPPEPQLTGDILVNLAENSLRQYSVIDDTTLDSVLVSFFLFASYGNLNDPRHAWFYLNQSITLAQSLDLTKESGYHGLPDDEREKRRRVFWLLFVTERTFALQHRRSVMLRSTVNKPQIVDSNCPVVMHDFINHIRLFESLPYSLYEWQPEGDDQRFDDLKLVHTINDKLCSVQPDQSIIESQRFDTLITQQWLRISMWRIAFGQNPSSASGFGLLLPPALPMEAGKIIMSALGSVGTKSKDCHGIGMKLFDVGVSLADTAQLPGWTCSALENGPRDLLSVVIHALSTVRGAQSHLLPNLLKHSETLFALADPNAHIDFQWDADVQDSEDDQRLAVVEELPDENEQRVDPLSWVPDGNLDLLDLSTPVVTTTWGDSTISSEQFDPTPCLRVMMKSFMVTVILAIILAAAANDTRSLTKRYGSTAIDDHFTAGAGVYDDKSRLTIDSSDQHHPPDPFIPQGSLFGSIDSWS</sequence>
<dbReference type="GO" id="GO:0006351">
    <property type="term" value="P:DNA-templated transcription"/>
    <property type="evidence" value="ECO:0007669"/>
    <property type="project" value="InterPro"/>
</dbReference>
<evidence type="ECO:0000313" key="6">
    <source>
        <dbReference type="EMBL" id="KAF4340423.1"/>
    </source>
</evidence>
<dbReference type="EMBL" id="PVQB02000238">
    <property type="protein sequence ID" value="KAF4340423.1"/>
    <property type="molecule type" value="Genomic_DNA"/>
</dbReference>
<reference evidence="6" key="2">
    <citation type="submission" date="2020-02" db="EMBL/GenBank/DDBJ databases">
        <title>Identification and distribution of gene clusters putatively required for synthesis of sphingolipid metabolism inhibitors in phylogenetically diverse species of the filamentous fungus Fusarium.</title>
        <authorList>
            <person name="Kim H.-S."/>
            <person name="Busman M."/>
            <person name="Brown D.W."/>
            <person name="Divon H."/>
            <person name="Uhlig S."/>
            <person name="Proctor R.H."/>
        </authorList>
    </citation>
    <scope>NUCLEOTIDE SEQUENCE</scope>
    <source>
        <strain evidence="6">NRRL 25174</strain>
    </source>
</reference>
<reference evidence="6" key="1">
    <citation type="journal article" date="2017" name="Mycologia">
        <title>Fusarium algeriense, sp. nov., a novel toxigenic crown rot pathogen of durum wheat from Algeria is nested in the Fusarium burgessii species complex.</title>
        <authorList>
            <person name="Laraba I."/>
            <person name="Keddad A."/>
            <person name="Boureghda H."/>
            <person name="Abdallah N."/>
            <person name="Vaughan M.M."/>
            <person name="Proctor R.H."/>
            <person name="Busman M."/>
            <person name="O'Donnell K."/>
        </authorList>
    </citation>
    <scope>NUCLEOTIDE SEQUENCE</scope>
    <source>
        <strain evidence="6">NRRL 25174</strain>
    </source>
</reference>
<keyword evidence="4" id="KW-1133">Transmembrane helix</keyword>
<feature type="region of interest" description="Disordered" evidence="3">
    <location>
        <begin position="650"/>
        <end position="677"/>
    </location>
</feature>
<proteinExistence type="predicted"/>
<dbReference type="OrthoDB" id="4132249at2759"/>
<feature type="domain" description="Zn(2)-C6 fungal-type" evidence="5">
    <location>
        <begin position="11"/>
        <end position="40"/>
    </location>
</feature>
<dbReference type="AlphaFoldDB" id="A0A9P5DZS5"/>
<dbReference type="Gene3D" id="4.10.240.10">
    <property type="entry name" value="Zn(2)-C6 fungal-type DNA-binding domain"/>
    <property type="match status" value="1"/>
</dbReference>
<dbReference type="InterPro" id="IPR001138">
    <property type="entry name" value="Zn2Cys6_DnaBD"/>
</dbReference>
<dbReference type="PANTHER" id="PTHR31668">
    <property type="entry name" value="GLUCOSE TRANSPORT TRANSCRIPTION REGULATOR RGT1-RELATED-RELATED"/>
    <property type="match status" value="1"/>
</dbReference>
<dbReference type="SUPFAM" id="SSF57701">
    <property type="entry name" value="Zn2/Cys6 DNA-binding domain"/>
    <property type="match status" value="1"/>
</dbReference>
<feature type="compositionally biased region" description="Polar residues" evidence="3">
    <location>
        <begin position="113"/>
        <end position="123"/>
    </location>
</feature>
<evidence type="ECO:0000256" key="1">
    <source>
        <dbReference type="ARBA" id="ARBA00022723"/>
    </source>
</evidence>
<evidence type="ECO:0000259" key="5">
    <source>
        <dbReference type="PROSITE" id="PS50048"/>
    </source>
</evidence>
<comment type="caution">
    <text evidence="6">The sequence shown here is derived from an EMBL/GenBank/DDBJ whole genome shotgun (WGS) entry which is preliminary data.</text>
</comment>
<dbReference type="Pfam" id="PF04082">
    <property type="entry name" value="Fungal_trans"/>
    <property type="match status" value="1"/>
</dbReference>